<dbReference type="InterPro" id="IPR003177">
    <property type="entry name" value="Cytc_oxidase_su7a_met"/>
</dbReference>
<dbReference type="Pfam" id="PF02238">
    <property type="entry name" value="COX7a"/>
    <property type="match status" value="1"/>
</dbReference>
<dbReference type="AlphaFoldDB" id="A0A401RIK4"/>
<dbReference type="PANTHER" id="PTHR10510:SF11">
    <property type="entry name" value="CYTOCHROME C OXIDASE SUBUNIT 7A, MITOCHONDRIAL"/>
    <property type="match status" value="1"/>
</dbReference>
<dbReference type="Proteomes" id="UP000287033">
    <property type="component" value="Unassembled WGS sequence"/>
</dbReference>
<evidence type="ECO:0000256" key="4">
    <source>
        <dbReference type="ARBA" id="ARBA00022946"/>
    </source>
</evidence>
<evidence type="ECO:0000313" key="9">
    <source>
        <dbReference type="Proteomes" id="UP000287033"/>
    </source>
</evidence>
<dbReference type="Gene3D" id="4.10.91.10">
    <property type="entry name" value="Cytochrome c oxidase, subunit VIIa"/>
    <property type="match status" value="1"/>
</dbReference>
<dbReference type="PANTHER" id="PTHR10510">
    <property type="entry name" value="CYTOCHROME C OXIDASE POLYPEPTIDE 7A"/>
    <property type="match status" value="1"/>
</dbReference>
<evidence type="ECO:0000256" key="2">
    <source>
        <dbReference type="ARBA" id="ARBA00009331"/>
    </source>
</evidence>
<dbReference type="GO" id="GO:0097250">
    <property type="term" value="P:mitochondrial respirasome assembly"/>
    <property type="evidence" value="ECO:0007669"/>
    <property type="project" value="TreeGrafter"/>
</dbReference>
<keyword evidence="4" id="KW-0809">Transit peptide</keyword>
<evidence type="ECO:0008006" key="10">
    <source>
        <dbReference type="Google" id="ProtNLM"/>
    </source>
</evidence>
<keyword evidence="7" id="KW-0812">Transmembrane</keyword>
<dbReference type="STRING" id="137246.A0A401RIK4"/>
<evidence type="ECO:0000256" key="3">
    <source>
        <dbReference type="ARBA" id="ARBA00022792"/>
    </source>
</evidence>
<gene>
    <name evidence="8" type="ORF">chiPu_0017734</name>
</gene>
<dbReference type="GO" id="GO:0045277">
    <property type="term" value="C:respiratory chain complex IV"/>
    <property type="evidence" value="ECO:0007669"/>
    <property type="project" value="InterPro"/>
</dbReference>
<organism evidence="8 9">
    <name type="scientific">Chiloscyllium punctatum</name>
    <name type="common">Brownbanded bambooshark</name>
    <name type="synonym">Hemiscyllium punctatum</name>
    <dbReference type="NCBI Taxonomy" id="137246"/>
    <lineage>
        <taxon>Eukaryota</taxon>
        <taxon>Metazoa</taxon>
        <taxon>Chordata</taxon>
        <taxon>Craniata</taxon>
        <taxon>Vertebrata</taxon>
        <taxon>Chondrichthyes</taxon>
        <taxon>Elasmobranchii</taxon>
        <taxon>Galeomorphii</taxon>
        <taxon>Galeoidea</taxon>
        <taxon>Orectolobiformes</taxon>
        <taxon>Hemiscylliidae</taxon>
        <taxon>Chiloscyllium</taxon>
    </lineage>
</organism>
<dbReference type="GO" id="GO:0005743">
    <property type="term" value="C:mitochondrial inner membrane"/>
    <property type="evidence" value="ECO:0007669"/>
    <property type="project" value="UniProtKB-SubCell"/>
</dbReference>
<comment type="caution">
    <text evidence="8">The sequence shown here is derived from an EMBL/GenBank/DDBJ whole genome shotgun (WGS) entry which is preliminary data.</text>
</comment>
<reference evidence="8 9" key="1">
    <citation type="journal article" date="2018" name="Nat. Ecol. Evol.">
        <title>Shark genomes provide insights into elasmobranch evolution and the origin of vertebrates.</title>
        <authorList>
            <person name="Hara Y"/>
            <person name="Yamaguchi K"/>
            <person name="Onimaru K"/>
            <person name="Kadota M"/>
            <person name="Koyanagi M"/>
            <person name="Keeley SD"/>
            <person name="Tatsumi K"/>
            <person name="Tanaka K"/>
            <person name="Motone F"/>
            <person name="Kageyama Y"/>
            <person name="Nozu R"/>
            <person name="Adachi N"/>
            <person name="Nishimura O"/>
            <person name="Nakagawa R"/>
            <person name="Tanegashima C"/>
            <person name="Kiyatake I"/>
            <person name="Matsumoto R"/>
            <person name="Murakumo K"/>
            <person name="Nishida K"/>
            <person name="Terakita A"/>
            <person name="Kuratani S"/>
            <person name="Sato K"/>
            <person name="Hyodo S Kuraku.S."/>
        </authorList>
    </citation>
    <scope>NUCLEOTIDE SEQUENCE [LARGE SCALE GENOMIC DNA]</scope>
</reference>
<dbReference type="CDD" id="cd00928">
    <property type="entry name" value="Cyt_c_Oxidase_VIIa"/>
    <property type="match status" value="1"/>
</dbReference>
<dbReference type="FunFam" id="4.10.91.10:FF:000001">
    <property type="entry name" value="Cytochrome c oxidase subunit 7A1, mitochondrial"/>
    <property type="match status" value="1"/>
</dbReference>
<keyword evidence="7" id="KW-1133">Transmembrane helix</keyword>
<dbReference type="InterPro" id="IPR036539">
    <property type="entry name" value="Cyt_c_oxidase_su7a_sf"/>
</dbReference>
<dbReference type="InterPro" id="IPR039297">
    <property type="entry name" value="COX7a"/>
</dbReference>
<accession>A0A401RIK4</accession>
<feature type="transmembrane region" description="Helical" evidence="7">
    <location>
        <begin position="55"/>
        <end position="76"/>
    </location>
</feature>
<protein>
    <recommendedName>
        <fullName evidence="10">Cytochrome c oxidase subunit 7A2</fullName>
    </recommendedName>
</protein>
<dbReference type="EMBL" id="BEZZ01001361">
    <property type="protein sequence ID" value="GCC17926.1"/>
    <property type="molecule type" value="Genomic_DNA"/>
</dbReference>
<dbReference type="GO" id="GO:0002082">
    <property type="term" value="P:regulation of oxidative phosphorylation"/>
    <property type="evidence" value="ECO:0007669"/>
    <property type="project" value="TreeGrafter"/>
</dbReference>
<evidence type="ECO:0000256" key="6">
    <source>
        <dbReference type="ARBA" id="ARBA00023136"/>
    </source>
</evidence>
<dbReference type="GO" id="GO:0006123">
    <property type="term" value="P:mitochondrial electron transport, cytochrome c to oxygen"/>
    <property type="evidence" value="ECO:0007669"/>
    <property type="project" value="InterPro"/>
</dbReference>
<proteinExistence type="inferred from homology"/>
<keyword evidence="5" id="KW-0496">Mitochondrion</keyword>
<name>A0A401RIK4_CHIPU</name>
<keyword evidence="9" id="KW-1185">Reference proteome</keyword>
<dbReference type="OrthoDB" id="5966508at2759"/>
<dbReference type="OMA" id="VFYNFYE"/>
<comment type="similarity">
    <text evidence="2">Belongs to the cytochrome c oxidase VIIa family.</text>
</comment>
<sequence>MAGVRALRAFQQLSQRTFSTAARRRVENKVPEKQKIFQADNGLPVHLKGGVMDAVLYRLTMGLTVVGTVYVMYELFDIALPKKK</sequence>
<evidence type="ECO:0000256" key="1">
    <source>
        <dbReference type="ARBA" id="ARBA00004273"/>
    </source>
</evidence>
<comment type="subcellular location">
    <subcellularLocation>
        <location evidence="1">Mitochondrion inner membrane</location>
    </subcellularLocation>
</comment>
<keyword evidence="3" id="KW-0999">Mitochondrion inner membrane</keyword>
<dbReference type="SUPFAM" id="SSF81419">
    <property type="entry name" value="Mitochondrial cytochrome c oxidase subunit VIIa"/>
    <property type="match status" value="1"/>
</dbReference>
<evidence type="ECO:0000256" key="7">
    <source>
        <dbReference type="SAM" id="Phobius"/>
    </source>
</evidence>
<evidence type="ECO:0000313" key="8">
    <source>
        <dbReference type="EMBL" id="GCC17926.1"/>
    </source>
</evidence>
<evidence type="ECO:0000256" key="5">
    <source>
        <dbReference type="ARBA" id="ARBA00023128"/>
    </source>
</evidence>
<keyword evidence="6 7" id="KW-0472">Membrane</keyword>